<dbReference type="InterPro" id="IPR037062">
    <property type="entry name" value="Malic_N_dom_sf"/>
</dbReference>
<comment type="cofactor">
    <cofactor evidence="1">
        <name>Mg(2+)</name>
        <dbReference type="ChEBI" id="CHEBI:18420"/>
    </cofactor>
</comment>
<reference evidence="4" key="1">
    <citation type="submission" date="2024-03" db="EMBL/GenBank/DDBJ databases">
        <title>WGS assembly of Saponaria officinalis var. Norfolk2.</title>
        <authorList>
            <person name="Jenkins J."/>
            <person name="Shu S."/>
            <person name="Grimwood J."/>
            <person name="Barry K."/>
            <person name="Goodstein D."/>
            <person name="Schmutz J."/>
            <person name="Leebens-Mack J."/>
            <person name="Osbourn A."/>
        </authorList>
    </citation>
    <scope>NUCLEOTIDE SEQUENCE [LARGE SCALE GENOMIC DNA]</scope>
    <source>
        <strain evidence="4">JIC</strain>
    </source>
</reference>
<evidence type="ECO:0000313" key="4">
    <source>
        <dbReference type="EMBL" id="KAK9698948.1"/>
    </source>
</evidence>
<evidence type="ECO:0000313" key="5">
    <source>
        <dbReference type="Proteomes" id="UP001443914"/>
    </source>
</evidence>
<dbReference type="InterPro" id="IPR012301">
    <property type="entry name" value="Malic_N_dom"/>
</dbReference>
<organism evidence="4 5">
    <name type="scientific">Saponaria officinalis</name>
    <name type="common">Common soapwort</name>
    <name type="synonym">Lychnis saponaria</name>
    <dbReference type="NCBI Taxonomy" id="3572"/>
    <lineage>
        <taxon>Eukaryota</taxon>
        <taxon>Viridiplantae</taxon>
        <taxon>Streptophyta</taxon>
        <taxon>Embryophyta</taxon>
        <taxon>Tracheophyta</taxon>
        <taxon>Spermatophyta</taxon>
        <taxon>Magnoliopsida</taxon>
        <taxon>eudicotyledons</taxon>
        <taxon>Gunneridae</taxon>
        <taxon>Pentapetalae</taxon>
        <taxon>Caryophyllales</taxon>
        <taxon>Caryophyllaceae</taxon>
        <taxon>Caryophylleae</taxon>
        <taxon>Saponaria</taxon>
    </lineage>
</organism>
<dbReference type="SUPFAM" id="SSF53223">
    <property type="entry name" value="Aminoacid dehydrogenase-like, N-terminal domain"/>
    <property type="match status" value="1"/>
</dbReference>
<feature type="domain" description="Malic enzyme N-terminal" evidence="3">
    <location>
        <begin position="3"/>
        <end position="130"/>
    </location>
</feature>
<dbReference type="InterPro" id="IPR001891">
    <property type="entry name" value="Malic_OxRdtase"/>
</dbReference>
<dbReference type="Gene3D" id="3.40.50.10380">
    <property type="entry name" value="Malic enzyme, N-terminal domain"/>
    <property type="match status" value="1"/>
</dbReference>
<dbReference type="GO" id="GO:0005739">
    <property type="term" value="C:mitochondrion"/>
    <property type="evidence" value="ECO:0007669"/>
    <property type="project" value="TreeGrafter"/>
</dbReference>
<sequence length="130" mass="14349">MEEDVGEKALHMLNRSIKIYLLVTVAVGSLQIAVDMIVVTDGSRILGLGDLGVHGIDIPIGKLDIYVADVGMNPERVLPVMLNVGTNNQKLLEDCLYFGLRQPRLEGDDYLAIVDEFMEAIHTCWPEAII</sequence>
<dbReference type="Proteomes" id="UP001443914">
    <property type="component" value="Unassembled WGS sequence"/>
</dbReference>
<feature type="transmembrane region" description="Helical" evidence="2">
    <location>
        <begin position="19"/>
        <end position="39"/>
    </location>
</feature>
<dbReference type="EMBL" id="JBDFQZ010000008">
    <property type="protein sequence ID" value="KAK9698948.1"/>
    <property type="molecule type" value="Genomic_DNA"/>
</dbReference>
<dbReference type="PANTHER" id="PTHR23406">
    <property type="entry name" value="MALIC ENZYME-RELATED"/>
    <property type="match status" value="1"/>
</dbReference>
<keyword evidence="5" id="KW-1185">Reference proteome</keyword>
<dbReference type="SMART" id="SM01274">
    <property type="entry name" value="malic"/>
    <property type="match status" value="1"/>
</dbReference>
<accession>A0AAW1J6M3</accession>
<proteinExistence type="predicted"/>
<keyword evidence="2" id="KW-0812">Transmembrane</keyword>
<keyword evidence="2" id="KW-0472">Membrane</keyword>
<gene>
    <name evidence="4" type="ORF">RND81_08G142700</name>
</gene>
<keyword evidence="2" id="KW-1133">Transmembrane helix</keyword>
<dbReference type="Pfam" id="PF00390">
    <property type="entry name" value="malic"/>
    <property type="match status" value="1"/>
</dbReference>
<name>A0AAW1J6M3_SAPOF</name>
<dbReference type="GO" id="GO:0006108">
    <property type="term" value="P:malate metabolic process"/>
    <property type="evidence" value="ECO:0007669"/>
    <property type="project" value="TreeGrafter"/>
</dbReference>
<dbReference type="GO" id="GO:0004471">
    <property type="term" value="F:malate dehydrogenase (decarboxylating) (NAD+) activity"/>
    <property type="evidence" value="ECO:0007669"/>
    <property type="project" value="TreeGrafter"/>
</dbReference>
<dbReference type="InterPro" id="IPR046346">
    <property type="entry name" value="Aminoacid_DH-like_N_sf"/>
</dbReference>
<dbReference type="AlphaFoldDB" id="A0AAW1J6M3"/>
<comment type="caution">
    <text evidence="4">The sequence shown here is derived from an EMBL/GenBank/DDBJ whole genome shotgun (WGS) entry which is preliminary data.</text>
</comment>
<protein>
    <recommendedName>
        <fullName evidence="3">Malic enzyme N-terminal domain-containing protein</fullName>
    </recommendedName>
</protein>
<evidence type="ECO:0000259" key="3">
    <source>
        <dbReference type="SMART" id="SM01274"/>
    </source>
</evidence>
<dbReference type="PRINTS" id="PR00072">
    <property type="entry name" value="MALOXRDTASE"/>
</dbReference>
<dbReference type="PANTHER" id="PTHR23406:SF73">
    <property type="entry name" value="NAD-DEPENDENT MALIC ENZYME 2, MITOCHONDRIAL"/>
    <property type="match status" value="1"/>
</dbReference>
<evidence type="ECO:0000256" key="1">
    <source>
        <dbReference type="ARBA" id="ARBA00001946"/>
    </source>
</evidence>
<evidence type="ECO:0000256" key="2">
    <source>
        <dbReference type="SAM" id="Phobius"/>
    </source>
</evidence>